<dbReference type="Pfam" id="PF25540">
    <property type="entry name" value="DUF7923"/>
    <property type="match status" value="1"/>
</dbReference>
<protein>
    <recommendedName>
        <fullName evidence="6">C-x8-C-x5-C-x3-H type zinc finger protein</fullName>
    </recommendedName>
</protein>
<dbReference type="PANTHER" id="PTHR37543:SF1">
    <property type="entry name" value="CCCH ZINC FINGER DNA BINDING PROTEIN (AFU_ORTHOLOGUE AFUA_5G12760)"/>
    <property type="match status" value="1"/>
</dbReference>
<dbReference type="RefSeq" id="XP_069306462.1">
    <property type="nucleotide sequence ID" value="XM_069452276.1"/>
</dbReference>
<feature type="compositionally biased region" description="Low complexity" evidence="1">
    <location>
        <begin position="310"/>
        <end position="330"/>
    </location>
</feature>
<dbReference type="GeneID" id="96086424"/>
<proteinExistence type="predicted"/>
<evidence type="ECO:0000259" key="3">
    <source>
        <dbReference type="Pfam" id="PF25543"/>
    </source>
</evidence>
<dbReference type="EMBL" id="JBHGVX010000005">
    <property type="protein sequence ID" value="KAL1795878.1"/>
    <property type="molecule type" value="Genomic_DNA"/>
</dbReference>
<feature type="compositionally biased region" description="Low complexity" evidence="1">
    <location>
        <begin position="278"/>
        <end position="291"/>
    </location>
</feature>
<organism evidence="4 5">
    <name type="scientific">Alternaria dauci</name>
    <dbReference type="NCBI Taxonomy" id="48095"/>
    <lineage>
        <taxon>Eukaryota</taxon>
        <taxon>Fungi</taxon>
        <taxon>Dikarya</taxon>
        <taxon>Ascomycota</taxon>
        <taxon>Pezizomycotina</taxon>
        <taxon>Dothideomycetes</taxon>
        <taxon>Pleosporomycetidae</taxon>
        <taxon>Pleosporales</taxon>
        <taxon>Pleosporineae</taxon>
        <taxon>Pleosporaceae</taxon>
        <taxon>Alternaria</taxon>
        <taxon>Alternaria sect. Porri</taxon>
    </lineage>
</organism>
<feature type="compositionally biased region" description="Polar residues" evidence="1">
    <location>
        <begin position="292"/>
        <end position="304"/>
    </location>
</feature>
<evidence type="ECO:0008006" key="6">
    <source>
        <dbReference type="Google" id="ProtNLM"/>
    </source>
</evidence>
<reference evidence="4 5" key="1">
    <citation type="submission" date="2024-09" db="EMBL/GenBank/DDBJ databases">
        <title>T2T genomes of carrot and Alternaria dauci and their utility for understanding host-pathogen interaction during carrot leaf blight disease.</title>
        <authorList>
            <person name="Liu W."/>
            <person name="Xu S."/>
            <person name="Ou C."/>
            <person name="Liu X."/>
            <person name="Zhuang F."/>
            <person name="Deng X.W."/>
        </authorList>
    </citation>
    <scope>NUCLEOTIDE SEQUENCE [LARGE SCALE GENOMIC DNA]</scope>
    <source>
        <strain evidence="4 5">A2016</strain>
    </source>
</reference>
<dbReference type="PANTHER" id="PTHR37543">
    <property type="entry name" value="CCCH ZINC FINGER DNA BINDING PROTEIN (AFU_ORTHOLOGUE AFUA_5G12760)"/>
    <property type="match status" value="1"/>
</dbReference>
<comment type="caution">
    <text evidence="4">The sequence shown here is derived from an EMBL/GenBank/DDBJ whole genome shotgun (WGS) entry which is preliminary data.</text>
</comment>
<evidence type="ECO:0000313" key="4">
    <source>
        <dbReference type="EMBL" id="KAL1795878.1"/>
    </source>
</evidence>
<dbReference type="InterPro" id="IPR057654">
    <property type="entry name" value="Znf-CCCH_tandem"/>
</dbReference>
<feature type="domain" description="DUF7923" evidence="2">
    <location>
        <begin position="79"/>
        <end position="261"/>
    </location>
</feature>
<gene>
    <name evidence="4" type="ORF">ACET3X_006102</name>
</gene>
<dbReference type="Proteomes" id="UP001578633">
    <property type="component" value="Chromosome 5"/>
</dbReference>
<accession>A0ABR3UHB8</accession>
<name>A0ABR3UHB8_9PLEO</name>
<evidence type="ECO:0000313" key="5">
    <source>
        <dbReference type="Proteomes" id="UP001578633"/>
    </source>
</evidence>
<feature type="domain" description="Tandem CCCH zinc finger" evidence="3">
    <location>
        <begin position="418"/>
        <end position="468"/>
    </location>
</feature>
<evidence type="ECO:0000256" key="1">
    <source>
        <dbReference type="SAM" id="MobiDB-lite"/>
    </source>
</evidence>
<dbReference type="Pfam" id="PF25543">
    <property type="entry name" value="zf-CCCH_tandem"/>
    <property type="match status" value="1"/>
</dbReference>
<feature type="region of interest" description="Disordered" evidence="1">
    <location>
        <begin position="264"/>
        <end position="339"/>
    </location>
</feature>
<dbReference type="InterPro" id="IPR057683">
    <property type="entry name" value="DUF7923"/>
</dbReference>
<keyword evidence="5" id="KW-1185">Reference proteome</keyword>
<evidence type="ECO:0000259" key="2">
    <source>
        <dbReference type="Pfam" id="PF25540"/>
    </source>
</evidence>
<sequence>MANYSDYDRLVHQMQTFRASDEAREHFVSEILAKYQALSEELGNLKNDYLSERDIRRNYQRTVEEKQGLVGDYERQLEASSFVLALIDGDGAIFQDALLQAAGGDGGSEAASRLYHAMRNHVASLYNNSGNWPIMVQVYLSLDKLAQKLASVGLLRNPQELRGFAQRFSVNQPLFSVIDVGHGKERADHKIKEMLRTFSENPTCRHIVFGGCHDAGYLLNLEHFKHNTARAGRITLLETTPAYRGFSELVNFKRTRFDDVFRNESLPDYTPPPNGFGAVQSPVQSVAQPQPLSRSVTNENNTPPAFTPRASMVSPSPSATPVSAAAPSESNGDSSWATVGKFGVPETANISIAPTTTATKNNTKKKYAYYNKAGQRLDEPLPPKDPSAAASLEARMKKNGKFCQFQHEPKLTPAELNALRYKTRSLACKNRYCENIDCYLGHQCALERDQGYCSFPENCHLRATHGMDRVRHVRYDKDGNEDYAP</sequence>